<dbReference type="GO" id="GO:0005634">
    <property type="term" value="C:nucleus"/>
    <property type="evidence" value="ECO:0007669"/>
    <property type="project" value="UniProtKB-SubCell"/>
</dbReference>
<organism evidence="9 10">
    <name type="scientific">Heliocybe sulcata</name>
    <dbReference type="NCBI Taxonomy" id="5364"/>
    <lineage>
        <taxon>Eukaryota</taxon>
        <taxon>Fungi</taxon>
        <taxon>Dikarya</taxon>
        <taxon>Basidiomycota</taxon>
        <taxon>Agaricomycotina</taxon>
        <taxon>Agaricomycetes</taxon>
        <taxon>Gloeophyllales</taxon>
        <taxon>Gloeophyllaceae</taxon>
        <taxon>Heliocybe</taxon>
    </lineage>
</organism>
<name>A0A5C3MNQ1_9AGAM</name>
<keyword evidence="4" id="KW-0863">Zinc-finger</keyword>
<evidence type="ECO:0000259" key="8">
    <source>
        <dbReference type="SMART" id="SM00249"/>
    </source>
</evidence>
<evidence type="ECO:0000256" key="5">
    <source>
        <dbReference type="ARBA" id="ARBA00022833"/>
    </source>
</evidence>
<dbReference type="GO" id="GO:0000785">
    <property type="term" value="C:chromatin"/>
    <property type="evidence" value="ECO:0007669"/>
    <property type="project" value="UniProtKB-ARBA"/>
</dbReference>
<feature type="compositionally biased region" description="Polar residues" evidence="7">
    <location>
        <begin position="36"/>
        <end position="46"/>
    </location>
</feature>
<dbReference type="SUPFAM" id="SSF57903">
    <property type="entry name" value="FYVE/PHD zinc finger"/>
    <property type="match status" value="1"/>
</dbReference>
<feature type="region of interest" description="Disordered" evidence="7">
    <location>
        <begin position="1"/>
        <end position="52"/>
    </location>
</feature>
<dbReference type="Proteomes" id="UP000305948">
    <property type="component" value="Unassembled WGS sequence"/>
</dbReference>
<evidence type="ECO:0000256" key="3">
    <source>
        <dbReference type="ARBA" id="ARBA00022723"/>
    </source>
</evidence>
<dbReference type="STRING" id="5364.A0A5C3MNQ1"/>
<dbReference type="Gene3D" id="3.30.40.10">
    <property type="entry name" value="Zinc/RING finger domain, C3HC4 (zinc finger)"/>
    <property type="match status" value="1"/>
</dbReference>
<feature type="domain" description="Zinc finger PHD-type" evidence="8">
    <location>
        <begin position="130"/>
        <end position="175"/>
    </location>
</feature>
<evidence type="ECO:0000256" key="1">
    <source>
        <dbReference type="ARBA" id="ARBA00004123"/>
    </source>
</evidence>
<keyword evidence="5" id="KW-0862">Zinc</keyword>
<dbReference type="InterPro" id="IPR013083">
    <property type="entry name" value="Znf_RING/FYVE/PHD"/>
</dbReference>
<keyword evidence="10" id="KW-1185">Reference proteome</keyword>
<dbReference type="InterPro" id="IPR028651">
    <property type="entry name" value="ING_fam"/>
</dbReference>
<keyword evidence="3" id="KW-0479">Metal-binding</keyword>
<dbReference type="AlphaFoldDB" id="A0A5C3MNQ1"/>
<sequence length="197" mass="20699">MTTQATSSTENPTITVSSALSVPESSETATVAPIHSEQTSGSSAPTQPELPLAFSQDLQGAFAATKKRTADEAGLDEPVIGSVDSPLLIPVQEPAVIDPIELCTADSPSSGNMDVDPDVVAAEPEGPVEFCWCRGPEEGDMVRCDGPDCGEWYHFGCAGLLDEPQGEWFCSDTCKAKASSSLRIKLPALSSNKRARV</sequence>
<dbReference type="SMART" id="SM00249">
    <property type="entry name" value="PHD"/>
    <property type="match status" value="1"/>
</dbReference>
<dbReference type="PANTHER" id="PTHR10333">
    <property type="entry name" value="INHIBITOR OF GROWTH PROTEIN"/>
    <property type="match status" value="1"/>
</dbReference>
<reference evidence="9 10" key="1">
    <citation type="journal article" date="2019" name="Nat. Ecol. Evol.">
        <title>Megaphylogeny resolves global patterns of mushroom evolution.</title>
        <authorList>
            <person name="Varga T."/>
            <person name="Krizsan K."/>
            <person name="Foldi C."/>
            <person name="Dima B."/>
            <person name="Sanchez-Garcia M."/>
            <person name="Sanchez-Ramirez S."/>
            <person name="Szollosi G.J."/>
            <person name="Szarkandi J.G."/>
            <person name="Papp V."/>
            <person name="Albert L."/>
            <person name="Andreopoulos W."/>
            <person name="Angelini C."/>
            <person name="Antonin V."/>
            <person name="Barry K.W."/>
            <person name="Bougher N.L."/>
            <person name="Buchanan P."/>
            <person name="Buyck B."/>
            <person name="Bense V."/>
            <person name="Catcheside P."/>
            <person name="Chovatia M."/>
            <person name="Cooper J."/>
            <person name="Damon W."/>
            <person name="Desjardin D."/>
            <person name="Finy P."/>
            <person name="Geml J."/>
            <person name="Haridas S."/>
            <person name="Hughes K."/>
            <person name="Justo A."/>
            <person name="Karasinski D."/>
            <person name="Kautmanova I."/>
            <person name="Kiss B."/>
            <person name="Kocsube S."/>
            <person name="Kotiranta H."/>
            <person name="LaButti K.M."/>
            <person name="Lechner B.E."/>
            <person name="Liimatainen K."/>
            <person name="Lipzen A."/>
            <person name="Lukacs Z."/>
            <person name="Mihaltcheva S."/>
            <person name="Morgado L.N."/>
            <person name="Niskanen T."/>
            <person name="Noordeloos M.E."/>
            <person name="Ohm R.A."/>
            <person name="Ortiz-Santana B."/>
            <person name="Ovrebo C."/>
            <person name="Racz N."/>
            <person name="Riley R."/>
            <person name="Savchenko A."/>
            <person name="Shiryaev A."/>
            <person name="Soop K."/>
            <person name="Spirin V."/>
            <person name="Szebenyi C."/>
            <person name="Tomsovsky M."/>
            <person name="Tulloss R.E."/>
            <person name="Uehling J."/>
            <person name="Grigoriev I.V."/>
            <person name="Vagvolgyi C."/>
            <person name="Papp T."/>
            <person name="Martin F.M."/>
            <person name="Miettinen O."/>
            <person name="Hibbett D.S."/>
            <person name="Nagy L.G."/>
        </authorList>
    </citation>
    <scope>NUCLEOTIDE SEQUENCE [LARGE SCALE GENOMIC DNA]</scope>
    <source>
        <strain evidence="9 10">OMC1185</strain>
    </source>
</reference>
<proteinExistence type="inferred from homology"/>
<protein>
    <recommendedName>
        <fullName evidence="8">Zinc finger PHD-type domain-containing protein</fullName>
    </recommendedName>
</protein>
<dbReference type="InterPro" id="IPR001965">
    <property type="entry name" value="Znf_PHD"/>
</dbReference>
<accession>A0A5C3MNQ1</accession>
<evidence type="ECO:0000256" key="2">
    <source>
        <dbReference type="ARBA" id="ARBA00010210"/>
    </source>
</evidence>
<evidence type="ECO:0000256" key="7">
    <source>
        <dbReference type="SAM" id="MobiDB-lite"/>
    </source>
</evidence>
<dbReference type="OrthoDB" id="436852at2759"/>
<keyword evidence="6" id="KW-0539">Nucleus</keyword>
<evidence type="ECO:0000313" key="9">
    <source>
        <dbReference type="EMBL" id="TFK45658.1"/>
    </source>
</evidence>
<dbReference type="InterPro" id="IPR011011">
    <property type="entry name" value="Znf_FYVE_PHD"/>
</dbReference>
<feature type="compositionally biased region" description="Polar residues" evidence="7">
    <location>
        <begin position="1"/>
        <end position="29"/>
    </location>
</feature>
<comment type="similarity">
    <text evidence="2">Belongs to the ING family.</text>
</comment>
<evidence type="ECO:0000256" key="6">
    <source>
        <dbReference type="ARBA" id="ARBA00023242"/>
    </source>
</evidence>
<dbReference type="EMBL" id="ML213538">
    <property type="protein sequence ID" value="TFK45658.1"/>
    <property type="molecule type" value="Genomic_DNA"/>
</dbReference>
<comment type="subcellular location">
    <subcellularLocation>
        <location evidence="1">Nucleus</location>
    </subcellularLocation>
</comment>
<dbReference type="GO" id="GO:0008270">
    <property type="term" value="F:zinc ion binding"/>
    <property type="evidence" value="ECO:0007669"/>
    <property type="project" value="UniProtKB-KW"/>
</dbReference>
<evidence type="ECO:0000313" key="10">
    <source>
        <dbReference type="Proteomes" id="UP000305948"/>
    </source>
</evidence>
<gene>
    <name evidence="9" type="ORF">OE88DRAFT_1668929</name>
</gene>
<evidence type="ECO:0000256" key="4">
    <source>
        <dbReference type="ARBA" id="ARBA00022771"/>
    </source>
</evidence>